<dbReference type="PANTHER" id="PTHR43692">
    <property type="entry name" value="UDP-N-ACETYLMURAMOYLALANINE--D-GLUTAMATE LIGASE"/>
    <property type="match status" value="1"/>
</dbReference>
<keyword evidence="7 8" id="KW-0573">Peptidoglycan synthesis</keyword>
<dbReference type="InterPro" id="IPR013221">
    <property type="entry name" value="Mur_ligase_cen"/>
</dbReference>
<comment type="caution">
    <text evidence="12">The sequence shown here is derived from an EMBL/GenBank/DDBJ whole genome shotgun (WGS) entry which is preliminary data.</text>
</comment>
<comment type="subcellular location">
    <subcellularLocation>
        <location evidence="1 7 8">Cytoplasm</location>
    </subcellularLocation>
</comment>
<organism evidence="12 13">
    <name type="scientific">Pseudoalteromonas fenneropenaei</name>
    <dbReference type="NCBI Taxonomy" id="1737459"/>
    <lineage>
        <taxon>Bacteria</taxon>
        <taxon>Pseudomonadati</taxon>
        <taxon>Pseudomonadota</taxon>
        <taxon>Gammaproteobacteria</taxon>
        <taxon>Alteromonadales</taxon>
        <taxon>Pseudoalteromonadaceae</taxon>
        <taxon>Pseudoalteromonas</taxon>
    </lineage>
</organism>
<keyword evidence="3 7" id="KW-0963">Cytoplasm</keyword>
<keyword evidence="9" id="KW-0472">Membrane</keyword>
<dbReference type="InterPro" id="IPR036565">
    <property type="entry name" value="Mur-like_cat_sf"/>
</dbReference>
<comment type="function">
    <text evidence="7 8">Cell wall formation. Catalyzes the addition of glutamate to the nucleotide precursor UDP-N-acetylmuramoyl-L-alanine (UMA).</text>
</comment>
<keyword evidence="6 7" id="KW-0067">ATP-binding</keyword>
<dbReference type="Gene3D" id="3.40.50.720">
    <property type="entry name" value="NAD(P)-binding Rossmann-like Domain"/>
    <property type="match status" value="1"/>
</dbReference>
<accession>A0ABV7CKA7</accession>
<keyword evidence="9" id="KW-0812">Transmembrane</keyword>
<dbReference type="EC" id="6.3.2.9" evidence="7 8"/>
<evidence type="ECO:0000256" key="6">
    <source>
        <dbReference type="ARBA" id="ARBA00022840"/>
    </source>
</evidence>
<dbReference type="Pfam" id="PF21799">
    <property type="entry name" value="MurD-like_N"/>
    <property type="match status" value="1"/>
</dbReference>
<proteinExistence type="inferred from homology"/>
<keyword evidence="4 7" id="KW-0436">Ligase</keyword>
<keyword evidence="9" id="KW-1133">Transmembrane helix</keyword>
<dbReference type="Pfam" id="PF02875">
    <property type="entry name" value="Mur_ligase_C"/>
    <property type="match status" value="1"/>
</dbReference>
<evidence type="ECO:0000313" key="13">
    <source>
        <dbReference type="Proteomes" id="UP001595453"/>
    </source>
</evidence>
<evidence type="ECO:0000256" key="9">
    <source>
        <dbReference type="SAM" id="Phobius"/>
    </source>
</evidence>
<keyword evidence="7 8" id="KW-0132">Cell division</keyword>
<dbReference type="InterPro" id="IPR004101">
    <property type="entry name" value="Mur_ligase_C"/>
</dbReference>
<dbReference type="InterPro" id="IPR036615">
    <property type="entry name" value="Mur_ligase_C_dom_sf"/>
</dbReference>
<dbReference type="Gene3D" id="3.40.1190.10">
    <property type="entry name" value="Mur-like, catalytic domain"/>
    <property type="match status" value="1"/>
</dbReference>
<dbReference type="NCBIfam" id="TIGR01087">
    <property type="entry name" value="murD"/>
    <property type="match status" value="1"/>
</dbReference>
<keyword evidence="7 8" id="KW-0133">Cell shape</keyword>
<keyword evidence="7 8" id="KW-0131">Cell cycle</keyword>
<evidence type="ECO:0000256" key="7">
    <source>
        <dbReference type="HAMAP-Rule" id="MF_00639"/>
    </source>
</evidence>
<evidence type="ECO:0000259" key="11">
    <source>
        <dbReference type="Pfam" id="PF08245"/>
    </source>
</evidence>
<gene>
    <name evidence="7 12" type="primary">murD</name>
    <name evidence="12" type="ORF">ACFOEE_11040</name>
</gene>
<evidence type="ECO:0000256" key="3">
    <source>
        <dbReference type="ARBA" id="ARBA00022490"/>
    </source>
</evidence>
<dbReference type="InterPro" id="IPR005762">
    <property type="entry name" value="MurD"/>
</dbReference>
<dbReference type="SUPFAM" id="SSF51984">
    <property type="entry name" value="MurCD N-terminal domain"/>
    <property type="match status" value="1"/>
</dbReference>
<protein>
    <recommendedName>
        <fullName evidence="7 8">UDP-N-acetylmuramoylalanine--D-glutamate ligase</fullName>
        <ecNumber evidence="7 8">6.3.2.9</ecNumber>
    </recommendedName>
    <alternativeName>
        <fullName evidence="7">D-glutamic acid-adding enzyme</fullName>
    </alternativeName>
    <alternativeName>
        <fullName evidence="7">UDP-N-acetylmuramoyl-L-alanyl-D-glutamate synthetase</fullName>
    </alternativeName>
</protein>
<dbReference type="HAMAP" id="MF_00639">
    <property type="entry name" value="MurD"/>
    <property type="match status" value="1"/>
</dbReference>
<dbReference type="SUPFAM" id="SSF53623">
    <property type="entry name" value="MurD-like peptide ligases, catalytic domain"/>
    <property type="match status" value="1"/>
</dbReference>
<evidence type="ECO:0000256" key="4">
    <source>
        <dbReference type="ARBA" id="ARBA00022598"/>
    </source>
</evidence>
<feature type="transmembrane region" description="Helical" evidence="9">
    <location>
        <begin position="12"/>
        <end position="34"/>
    </location>
</feature>
<dbReference type="RefSeq" id="WP_377124154.1">
    <property type="nucleotide sequence ID" value="NZ_JBHRSD010000017.1"/>
</dbReference>
<dbReference type="Pfam" id="PF08245">
    <property type="entry name" value="Mur_ligase_M"/>
    <property type="match status" value="1"/>
</dbReference>
<evidence type="ECO:0000256" key="5">
    <source>
        <dbReference type="ARBA" id="ARBA00022741"/>
    </source>
</evidence>
<keyword evidence="13" id="KW-1185">Reference proteome</keyword>
<dbReference type="Proteomes" id="UP001595453">
    <property type="component" value="Unassembled WGS sequence"/>
</dbReference>
<comment type="pathway">
    <text evidence="2 7 8">Cell wall biogenesis; peptidoglycan biosynthesis.</text>
</comment>
<dbReference type="Gene3D" id="3.90.190.20">
    <property type="entry name" value="Mur ligase, C-terminal domain"/>
    <property type="match status" value="1"/>
</dbReference>
<dbReference type="GO" id="GO:0008764">
    <property type="term" value="F:UDP-N-acetylmuramoylalanine-D-glutamate ligase activity"/>
    <property type="evidence" value="ECO:0007669"/>
    <property type="project" value="UniProtKB-EC"/>
</dbReference>
<feature type="binding site" evidence="7">
    <location>
        <begin position="118"/>
        <end position="124"/>
    </location>
    <ligand>
        <name>ATP</name>
        <dbReference type="ChEBI" id="CHEBI:30616"/>
    </ligand>
</feature>
<dbReference type="PANTHER" id="PTHR43692:SF1">
    <property type="entry name" value="UDP-N-ACETYLMURAMOYLALANINE--D-GLUTAMATE LIGASE"/>
    <property type="match status" value="1"/>
</dbReference>
<reference evidence="13" key="1">
    <citation type="journal article" date="2019" name="Int. J. Syst. Evol. Microbiol.">
        <title>The Global Catalogue of Microorganisms (GCM) 10K type strain sequencing project: providing services to taxonomists for standard genome sequencing and annotation.</title>
        <authorList>
            <consortium name="The Broad Institute Genomics Platform"/>
            <consortium name="The Broad Institute Genome Sequencing Center for Infectious Disease"/>
            <person name="Wu L."/>
            <person name="Ma J."/>
        </authorList>
    </citation>
    <scope>NUCLEOTIDE SEQUENCE [LARGE SCALE GENOMIC DNA]</scope>
    <source>
        <strain evidence="13">KCTC 42730</strain>
    </source>
</reference>
<dbReference type="SUPFAM" id="SSF53244">
    <property type="entry name" value="MurD-like peptide ligases, peptide-binding domain"/>
    <property type="match status" value="1"/>
</dbReference>
<evidence type="ECO:0000259" key="10">
    <source>
        <dbReference type="Pfam" id="PF02875"/>
    </source>
</evidence>
<comment type="similarity">
    <text evidence="7">Belongs to the MurCDEF family.</text>
</comment>
<name>A0ABV7CKA7_9GAMM</name>
<keyword evidence="5 7" id="KW-0547">Nucleotide-binding</keyword>
<evidence type="ECO:0000256" key="2">
    <source>
        <dbReference type="ARBA" id="ARBA00004752"/>
    </source>
</evidence>
<sequence>MNYLESLKDKNITVLGLGVTGLGIVRFLLAHGIVPKVVDSRTAPPGAAWLSQQGVEIEAVFGDLAEACLPNCDMLIISPGIPLYEPNVAKAIAAGVEVIGDIELFARLNTKPVIAVTGSNGKSTVVSLATAVLKAAGYKVGLGGNIGTAALDLLALDADIYVLELSSFQLETTTSLRCKSAMILNVTEDHMDRYPDFAAYRDAKLRIYQHAERVVVNADDANTYFALTPDPQQEQVTVSLTRGDYCVEIAEGKAHFSALGQVCFATNELALLGGHNQFNALAVMALLAPFAVPVGVFKETFASFVGLPHRCQFVAEVNGVRYINDSKATNVGAAIAAIESLADTLGKLVLIVGGDAKGADLAPLGKVLRQHCKAVFSFGQDGAQFLALHPEAQLVANLDEAVQRAQQIATPGDQVVLAPACASIDMYSNYMARGEHFVQLVEGLV</sequence>
<dbReference type="EMBL" id="JBHRSD010000017">
    <property type="protein sequence ID" value="MFC3033058.1"/>
    <property type="molecule type" value="Genomic_DNA"/>
</dbReference>
<feature type="domain" description="Mur ligase C-terminal" evidence="10">
    <location>
        <begin position="309"/>
        <end position="421"/>
    </location>
</feature>
<evidence type="ECO:0000313" key="12">
    <source>
        <dbReference type="EMBL" id="MFC3033058.1"/>
    </source>
</evidence>
<feature type="domain" description="Mur ligase central" evidence="11">
    <location>
        <begin position="116"/>
        <end position="286"/>
    </location>
</feature>
<evidence type="ECO:0000256" key="1">
    <source>
        <dbReference type="ARBA" id="ARBA00004496"/>
    </source>
</evidence>
<comment type="catalytic activity">
    <reaction evidence="7 8">
        <text>UDP-N-acetyl-alpha-D-muramoyl-L-alanine + D-glutamate + ATP = UDP-N-acetyl-alpha-D-muramoyl-L-alanyl-D-glutamate + ADP + phosphate + H(+)</text>
        <dbReference type="Rhea" id="RHEA:16429"/>
        <dbReference type="ChEBI" id="CHEBI:15378"/>
        <dbReference type="ChEBI" id="CHEBI:29986"/>
        <dbReference type="ChEBI" id="CHEBI:30616"/>
        <dbReference type="ChEBI" id="CHEBI:43474"/>
        <dbReference type="ChEBI" id="CHEBI:83898"/>
        <dbReference type="ChEBI" id="CHEBI:83900"/>
        <dbReference type="ChEBI" id="CHEBI:456216"/>
        <dbReference type="EC" id="6.3.2.9"/>
    </reaction>
</comment>
<keyword evidence="7 8" id="KW-0961">Cell wall biogenesis/degradation</keyword>
<evidence type="ECO:0000256" key="8">
    <source>
        <dbReference type="RuleBase" id="RU003664"/>
    </source>
</evidence>